<gene>
    <name evidence="1" type="ORF">NCTC10418_06540</name>
</gene>
<protein>
    <submittedName>
        <fullName evidence="1">DNA-binding protein</fullName>
    </submittedName>
</protein>
<reference evidence="1 2" key="1">
    <citation type="submission" date="2018-06" db="EMBL/GenBank/DDBJ databases">
        <authorList>
            <consortium name="Pathogen Informatics"/>
            <person name="Doyle S."/>
        </authorList>
    </citation>
    <scope>NUCLEOTIDE SEQUENCE [LARGE SCALE GENOMIC DNA]</scope>
    <source>
        <strain evidence="1 2">NCTC10418</strain>
    </source>
</reference>
<dbReference type="Gene3D" id="1.25.40.300">
    <property type="entry name" value="Putative secreted effector protein"/>
    <property type="match status" value="1"/>
</dbReference>
<name>A0A376L1R6_ECOLX</name>
<organism evidence="1 2">
    <name type="scientific">Escherichia coli</name>
    <dbReference type="NCBI Taxonomy" id="562"/>
    <lineage>
        <taxon>Bacteria</taxon>
        <taxon>Pseudomonadati</taxon>
        <taxon>Pseudomonadota</taxon>
        <taxon>Gammaproteobacteria</taxon>
        <taxon>Enterobacterales</taxon>
        <taxon>Enterobacteriaceae</taxon>
        <taxon>Escherichia</taxon>
    </lineage>
</organism>
<dbReference type="Proteomes" id="UP000255460">
    <property type="component" value="Unassembled WGS sequence"/>
</dbReference>
<keyword evidence="1" id="KW-0238">DNA-binding</keyword>
<sequence>MKLMTSKLTLSHILIDSLDDAKVNLTPVIDSILEIFLKFPYINDVRILD</sequence>
<dbReference type="GO" id="GO:0003677">
    <property type="term" value="F:DNA binding"/>
    <property type="evidence" value="ECO:0007669"/>
    <property type="project" value="UniProtKB-KW"/>
</dbReference>
<dbReference type="AlphaFoldDB" id="A0A376L1R6"/>
<accession>A0A376L1R6</accession>
<evidence type="ECO:0000313" key="2">
    <source>
        <dbReference type="Proteomes" id="UP000255460"/>
    </source>
</evidence>
<proteinExistence type="predicted"/>
<dbReference type="EMBL" id="UFZQ01000001">
    <property type="protein sequence ID" value="STE88825.1"/>
    <property type="molecule type" value="Genomic_DNA"/>
</dbReference>
<evidence type="ECO:0000313" key="1">
    <source>
        <dbReference type="EMBL" id="STE88825.1"/>
    </source>
</evidence>